<dbReference type="NCBIfam" id="NF010753">
    <property type="entry name" value="PRK14156.1"/>
    <property type="match status" value="1"/>
</dbReference>
<evidence type="ECO:0000256" key="2">
    <source>
        <dbReference type="ARBA" id="ARBA00009054"/>
    </source>
</evidence>
<evidence type="ECO:0000256" key="8">
    <source>
        <dbReference type="ARBA" id="ARBA00072274"/>
    </source>
</evidence>
<accession>A0A3N4GJY8</accession>
<comment type="function">
    <text evidence="7 10">Participates actively in the response to hyperosmotic and heat shock by preventing the aggregation of stress-denatured proteins, in association with DnaK and GrpE. It is the nucleotide exchange factor for DnaK and may function as a thermosensor. Unfolded proteins bind initially to DnaJ; upon interaction with the DnaJ-bound protein, DnaK hydrolyzes its bound ATP, resulting in the formation of a stable complex. GrpE releases ADP from DnaK; ATP binding to DnaK triggers the release of the substrate protein, thus completing the reaction cycle. Several rounds of ATP-dependent interactions between DnaJ, DnaK and GrpE are required for fully efficient folding.</text>
</comment>
<reference evidence="13 14" key="1">
    <citation type="submission" date="2018-11" db="EMBL/GenBank/DDBJ databases">
        <title>Aerococcus sp. SJQ22, whole genome shotgun sequence.</title>
        <authorList>
            <person name="Sun L."/>
            <person name="Gao X."/>
            <person name="Chen W."/>
            <person name="Huang K."/>
        </authorList>
    </citation>
    <scope>NUCLEOTIDE SEQUENCE [LARGE SCALE GENOMIC DNA]</scope>
    <source>
        <strain evidence="13 14">SJQ22</strain>
    </source>
</reference>
<dbReference type="PANTHER" id="PTHR21237:SF23">
    <property type="entry name" value="GRPE PROTEIN HOMOLOG, MITOCHONDRIAL"/>
    <property type="match status" value="1"/>
</dbReference>
<comment type="subunit">
    <text evidence="3 10">Homodimer.</text>
</comment>
<dbReference type="NCBIfam" id="NF010759">
    <property type="entry name" value="PRK14162.1"/>
    <property type="match status" value="1"/>
</dbReference>
<dbReference type="InterPro" id="IPR000740">
    <property type="entry name" value="GrpE"/>
</dbReference>
<keyword evidence="4 10" id="KW-0963">Cytoplasm</keyword>
<evidence type="ECO:0000313" key="14">
    <source>
        <dbReference type="Proteomes" id="UP000273977"/>
    </source>
</evidence>
<name>A0A3N4GJY8_9LACT</name>
<dbReference type="Gene3D" id="2.30.22.10">
    <property type="entry name" value="Head domain of nucleotide exchange factor GrpE"/>
    <property type="match status" value="1"/>
</dbReference>
<proteinExistence type="inferred from homology"/>
<dbReference type="GO" id="GO:0000774">
    <property type="term" value="F:adenyl-nucleotide exchange factor activity"/>
    <property type="evidence" value="ECO:0007669"/>
    <property type="project" value="InterPro"/>
</dbReference>
<dbReference type="EMBL" id="RKMG01000004">
    <property type="protein sequence ID" value="RPA62485.1"/>
    <property type="molecule type" value="Genomic_DNA"/>
</dbReference>
<dbReference type="AlphaFoldDB" id="A0A3N4GJY8"/>
<dbReference type="Proteomes" id="UP000273977">
    <property type="component" value="Unassembled WGS sequence"/>
</dbReference>
<dbReference type="GO" id="GO:0006457">
    <property type="term" value="P:protein folding"/>
    <property type="evidence" value="ECO:0007669"/>
    <property type="project" value="InterPro"/>
</dbReference>
<feature type="region of interest" description="Disordered" evidence="12">
    <location>
        <begin position="1"/>
        <end position="34"/>
    </location>
</feature>
<dbReference type="NCBIfam" id="NF010738">
    <property type="entry name" value="PRK14140.1"/>
    <property type="match status" value="1"/>
</dbReference>
<feature type="compositionally biased region" description="Basic and acidic residues" evidence="12">
    <location>
        <begin position="1"/>
        <end position="12"/>
    </location>
</feature>
<gene>
    <name evidence="10 13" type="primary">grpE</name>
    <name evidence="13" type="ORF">EF384_02200</name>
</gene>
<evidence type="ECO:0000256" key="6">
    <source>
        <dbReference type="ARBA" id="ARBA00023186"/>
    </source>
</evidence>
<evidence type="ECO:0000256" key="9">
    <source>
        <dbReference type="ARBA" id="ARBA00076414"/>
    </source>
</evidence>
<keyword evidence="14" id="KW-1185">Reference proteome</keyword>
<dbReference type="Pfam" id="PF01025">
    <property type="entry name" value="GrpE"/>
    <property type="match status" value="1"/>
</dbReference>
<dbReference type="InterPro" id="IPR013805">
    <property type="entry name" value="GrpE_CC"/>
</dbReference>
<dbReference type="FunFam" id="2.30.22.10:FF:000001">
    <property type="entry name" value="Protein GrpE"/>
    <property type="match status" value="1"/>
</dbReference>
<comment type="subcellular location">
    <subcellularLocation>
        <location evidence="1 10">Cytoplasm</location>
    </subcellularLocation>
</comment>
<keyword evidence="5 10" id="KW-0346">Stress response</keyword>
<dbReference type="PANTHER" id="PTHR21237">
    <property type="entry name" value="GRPE PROTEIN"/>
    <property type="match status" value="1"/>
</dbReference>
<dbReference type="SUPFAM" id="SSF51064">
    <property type="entry name" value="Head domain of nucleotide exchange factor GrpE"/>
    <property type="match status" value="1"/>
</dbReference>
<protein>
    <recommendedName>
        <fullName evidence="8 10">Protein GrpE</fullName>
    </recommendedName>
    <alternativeName>
        <fullName evidence="9 10">HSP-70 cofactor</fullName>
    </alternativeName>
</protein>
<keyword evidence="6 10" id="KW-0143">Chaperone</keyword>
<evidence type="ECO:0000256" key="10">
    <source>
        <dbReference type="HAMAP-Rule" id="MF_01151"/>
    </source>
</evidence>
<dbReference type="SUPFAM" id="SSF58014">
    <property type="entry name" value="Coiled-coil domain of nucleotide exchange factor GrpE"/>
    <property type="match status" value="1"/>
</dbReference>
<evidence type="ECO:0000256" key="7">
    <source>
        <dbReference type="ARBA" id="ARBA00053401"/>
    </source>
</evidence>
<evidence type="ECO:0000256" key="11">
    <source>
        <dbReference type="RuleBase" id="RU004478"/>
    </source>
</evidence>
<dbReference type="InterPro" id="IPR009012">
    <property type="entry name" value="GrpE_head"/>
</dbReference>
<dbReference type="HAMAP" id="MF_01151">
    <property type="entry name" value="GrpE"/>
    <property type="match status" value="1"/>
</dbReference>
<organism evidence="13 14">
    <name type="scientific">Aerococcus agrisoli</name>
    <dbReference type="NCBI Taxonomy" id="2487350"/>
    <lineage>
        <taxon>Bacteria</taxon>
        <taxon>Bacillati</taxon>
        <taxon>Bacillota</taxon>
        <taxon>Bacilli</taxon>
        <taxon>Lactobacillales</taxon>
        <taxon>Aerococcaceae</taxon>
        <taxon>Aerococcus</taxon>
    </lineage>
</organism>
<evidence type="ECO:0000256" key="1">
    <source>
        <dbReference type="ARBA" id="ARBA00004496"/>
    </source>
</evidence>
<dbReference type="PRINTS" id="PR00773">
    <property type="entry name" value="GRPEPROTEIN"/>
</dbReference>
<evidence type="ECO:0000256" key="5">
    <source>
        <dbReference type="ARBA" id="ARBA00023016"/>
    </source>
</evidence>
<dbReference type="RefSeq" id="WP_123779389.1">
    <property type="nucleotide sequence ID" value="NZ_RKMG01000004.1"/>
</dbReference>
<dbReference type="CDD" id="cd00446">
    <property type="entry name" value="GrpE"/>
    <property type="match status" value="1"/>
</dbReference>
<dbReference type="GO" id="GO:0005737">
    <property type="term" value="C:cytoplasm"/>
    <property type="evidence" value="ECO:0007669"/>
    <property type="project" value="UniProtKB-SubCell"/>
</dbReference>
<dbReference type="GO" id="GO:0051082">
    <property type="term" value="F:unfolded protein binding"/>
    <property type="evidence" value="ECO:0007669"/>
    <property type="project" value="TreeGrafter"/>
</dbReference>
<dbReference type="GO" id="GO:0042803">
    <property type="term" value="F:protein homodimerization activity"/>
    <property type="evidence" value="ECO:0007669"/>
    <property type="project" value="InterPro"/>
</dbReference>
<sequence>MDDNQQDLHVDEEVNETEVQEETESTTETTETSELEALKAELASKEDQIIRLSAEIQNINRRNQTEREASAKYRSQNLAKAILPAVDNLERALDIEVDDDASNSIHKGIEMVHASLLQAFAEEGIEVIDPKGEIFDPNFHQSVSAVPAEEGQQADEIVQVYQKGYKLNDRVLRPAMVIIAQ</sequence>
<evidence type="ECO:0000256" key="4">
    <source>
        <dbReference type="ARBA" id="ARBA00022490"/>
    </source>
</evidence>
<dbReference type="OrthoDB" id="9812586at2"/>
<evidence type="ECO:0000256" key="12">
    <source>
        <dbReference type="SAM" id="MobiDB-lite"/>
    </source>
</evidence>
<dbReference type="Gene3D" id="3.90.20.20">
    <property type="match status" value="1"/>
</dbReference>
<evidence type="ECO:0000256" key="3">
    <source>
        <dbReference type="ARBA" id="ARBA00011738"/>
    </source>
</evidence>
<comment type="caution">
    <text evidence="13">The sequence shown here is derived from an EMBL/GenBank/DDBJ whole genome shotgun (WGS) entry which is preliminary data.</text>
</comment>
<evidence type="ECO:0000313" key="13">
    <source>
        <dbReference type="EMBL" id="RPA62485.1"/>
    </source>
</evidence>
<comment type="similarity">
    <text evidence="2 10 11">Belongs to the GrpE family.</text>
</comment>
<feature type="compositionally biased region" description="Acidic residues" evidence="12">
    <location>
        <begin position="13"/>
        <end position="25"/>
    </location>
</feature>
<dbReference type="GO" id="GO:0051087">
    <property type="term" value="F:protein-folding chaperone binding"/>
    <property type="evidence" value="ECO:0007669"/>
    <property type="project" value="InterPro"/>
</dbReference>